<reference evidence="4" key="1">
    <citation type="journal article" date="2011" name="BMC Genomics">
        <title>Complete genome sequence of the filamentous anoxygenic phototrophic bacterium Chloroflexus aurantiacus.</title>
        <authorList>
            <person name="Tang K.H."/>
            <person name="Barry K."/>
            <person name="Chertkov O."/>
            <person name="Dalin E."/>
            <person name="Han C.S."/>
            <person name="Hauser L.J."/>
            <person name="Honchak B.M."/>
            <person name="Karbach L.E."/>
            <person name="Land M.L."/>
            <person name="Lapidus A."/>
            <person name="Larimer F.W."/>
            <person name="Mikhailova N."/>
            <person name="Pitluck S."/>
            <person name="Pierson B.K."/>
            <person name="Blankenship R.E."/>
        </authorList>
    </citation>
    <scope>NUCLEOTIDE SEQUENCE [LARGE SCALE GENOMIC DNA]</scope>
    <source>
        <strain evidence="4">ATCC 29366 / DSM 635 / J-10-fl</strain>
    </source>
</reference>
<gene>
    <name evidence="3" type="ordered locus">Caur_2629</name>
</gene>
<feature type="domain" description="GAF" evidence="1">
    <location>
        <begin position="68"/>
        <end position="215"/>
    </location>
</feature>
<dbReference type="SMART" id="SM00091">
    <property type="entry name" value="PAS"/>
    <property type="match status" value="1"/>
</dbReference>
<dbReference type="Gene3D" id="3.30.450.20">
    <property type="entry name" value="PAS domain"/>
    <property type="match status" value="1"/>
</dbReference>
<dbReference type="SMART" id="SM00065">
    <property type="entry name" value="GAF"/>
    <property type="match status" value="2"/>
</dbReference>
<feature type="domain" description="PAS" evidence="2">
    <location>
        <begin position="387"/>
        <end position="456"/>
    </location>
</feature>
<feature type="domain" description="GAF" evidence="1">
    <location>
        <begin position="239"/>
        <end position="365"/>
    </location>
</feature>
<dbReference type="RefSeq" id="WP_012258488.1">
    <property type="nucleotide sequence ID" value="NC_010175.1"/>
</dbReference>
<dbReference type="HOGENOM" id="CLU_545965_0_0_0"/>
<dbReference type="PATRIC" id="fig|324602.8.peg.2964"/>
<dbReference type="Gene3D" id="3.30.450.40">
    <property type="match status" value="2"/>
</dbReference>
<dbReference type="eggNOG" id="COG2203">
    <property type="taxonomic scope" value="Bacteria"/>
</dbReference>
<dbReference type="Pfam" id="PF13185">
    <property type="entry name" value="GAF_2"/>
    <property type="match status" value="1"/>
</dbReference>
<evidence type="ECO:0000313" key="3">
    <source>
        <dbReference type="EMBL" id="ABY35835.1"/>
    </source>
</evidence>
<dbReference type="GO" id="GO:0016791">
    <property type="term" value="F:phosphatase activity"/>
    <property type="evidence" value="ECO:0000318"/>
    <property type="project" value="GO_Central"/>
</dbReference>
<dbReference type="KEGG" id="cau:Caur_2629"/>
<protein>
    <submittedName>
        <fullName evidence="3">GAF domain protein</fullName>
    </submittedName>
</protein>
<dbReference type="Pfam" id="PF08448">
    <property type="entry name" value="PAS_4"/>
    <property type="match status" value="1"/>
</dbReference>
<dbReference type="InterPro" id="IPR013656">
    <property type="entry name" value="PAS_4"/>
</dbReference>
<sequence length="499" mass="54622">MLDADNLAALTVAELVAHVRELRNANAQLRRQLHPAGPPLAAHALTEELMRQTALLTRLGIEFREDLEPTTLLQQALQTITLHLPADEATAILIGADQTPSHALTVSLGAPRLLPHERATELLKHGSAGWALRHGSSIVLLDLANDAQRFHLRELQSGGSLIATPIHQSAATAGVLLIYRLATHAFSSHDLILIESIAAQLGVALGAARLYQQHRLRQQHILTLLDFGQSSGANLSPGDVAARCHTIATETFAARWGLLFLRSSPQSQPEWIAPTNLSLDVPVAAASGAAQLTTESQSVVTIAITDDQTCIALPLIHDGNAIGSLALGYTSAQSQPSAIDWKLLELFARQAATVCATLQLVSRLREQTQLLEGLIAERTNQLQRSRDLLRIVFDSLPEGVALLDETERLVAANTVFASQIVGRHPRDLVGKTYAHLLRMLERAAPTTIELLADTQKERRRLRLRQVFPEGERSYIVERMEIPPSHGQPASRLEFWRREQ</sequence>
<dbReference type="SUPFAM" id="SSF55781">
    <property type="entry name" value="GAF domain-like"/>
    <property type="match status" value="2"/>
</dbReference>
<proteinExistence type="predicted"/>
<dbReference type="InParanoid" id="A9WIV8"/>
<dbReference type="SUPFAM" id="SSF55785">
    <property type="entry name" value="PYP-like sensor domain (PAS domain)"/>
    <property type="match status" value="1"/>
</dbReference>
<dbReference type="STRING" id="324602.Caur_2629"/>
<dbReference type="InterPro" id="IPR003018">
    <property type="entry name" value="GAF"/>
</dbReference>
<name>A9WIV8_CHLAA</name>
<dbReference type="AlphaFoldDB" id="A9WIV8"/>
<dbReference type="InterPro" id="IPR000014">
    <property type="entry name" value="PAS"/>
</dbReference>
<keyword evidence="4" id="KW-1185">Reference proteome</keyword>
<evidence type="ECO:0000259" key="1">
    <source>
        <dbReference type="SMART" id="SM00065"/>
    </source>
</evidence>
<evidence type="ECO:0000313" key="4">
    <source>
        <dbReference type="Proteomes" id="UP000002008"/>
    </source>
</evidence>
<evidence type="ECO:0000259" key="2">
    <source>
        <dbReference type="SMART" id="SM00091"/>
    </source>
</evidence>
<dbReference type="InterPro" id="IPR029016">
    <property type="entry name" value="GAF-like_dom_sf"/>
</dbReference>
<organism evidence="3 4">
    <name type="scientific">Chloroflexus aurantiacus (strain ATCC 29366 / DSM 635 / J-10-fl)</name>
    <dbReference type="NCBI Taxonomy" id="324602"/>
    <lineage>
        <taxon>Bacteria</taxon>
        <taxon>Bacillati</taxon>
        <taxon>Chloroflexota</taxon>
        <taxon>Chloroflexia</taxon>
        <taxon>Chloroflexales</taxon>
        <taxon>Chloroflexineae</taxon>
        <taxon>Chloroflexaceae</taxon>
        <taxon>Chloroflexus</taxon>
    </lineage>
</organism>
<accession>A9WIV8</accession>
<dbReference type="EMBL" id="CP000909">
    <property type="protein sequence ID" value="ABY35835.1"/>
    <property type="molecule type" value="Genomic_DNA"/>
</dbReference>
<dbReference type="Proteomes" id="UP000002008">
    <property type="component" value="Chromosome"/>
</dbReference>
<dbReference type="EnsemblBacteria" id="ABY35835">
    <property type="protein sequence ID" value="ABY35835"/>
    <property type="gene ID" value="Caur_2629"/>
</dbReference>
<dbReference type="InterPro" id="IPR035965">
    <property type="entry name" value="PAS-like_dom_sf"/>
</dbReference>